<evidence type="ECO:0000256" key="3">
    <source>
        <dbReference type="ARBA" id="ARBA00022617"/>
    </source>
</evidence>
<evidence type="ECO:0000256" key="4">
    <source>
        <dbReference type="ARBA" id="ARBA00022723"/>
    </source>
</evidence>
<dbReference type="PRINTS" id="PR00385">
    <property type="entry name" value="P450"/>
</dbReference>
<dbReference type="CDD" id="cd11058">
    <property type="entry name" value="CYP60B-like"/>
    <property type="match status" value="1"/>
</dbReference>
<dbReference type="PROSITE" id="PS00086">
    <property type="entry name" value="CYTOCHROME_P450"/>
    <property type="match status" value="1"/>
</dbReference>
<organism evidence="10 11">
    <name type="scientific">Schizothecium vesticola</name>
    <dbReference type="NCBI Taxonomy" id="314040"/>
    <lineage>
        <taxon>Eukaryota</taxon>
        <taxon>Fungi</taxon>
        <taxon>Dikarya</taxon>
        <taxon>Ascomycota</taxon>
        <taxon>Pezizomycotina</taxon>
        <taxon>Sordariomycetes</taxon>
        <taxon>Sordariomycetidae</taxon>
        <taxon>Sordariales</taxon>
        <taxon>Schizotheciaceae</taxon>
        <taxon>Schizothecium</taxon>
    </lineage>
</organism>
<evidence type="ECO:0000256" key="7">
    <source>
        <dbReference type="ARBA" id="ARBA00023033"/>
    </source>
</evidence>
<dbReference type="InterPro" id="IPR050121">
    <property type="entry name" value="Cytochrome_P450_monoxygenase"/>
</dbReference>
<keyword evidence="7 9" id="KW-0503">Monooxygenase</keyword>
<keyword evidence="11" id="KW-1185">Reference proteome</keyword>
<comment type="cofactor">
    <cofactor evidence="1 8">
        <name>heme</name>
        <dbReference type="ChEBI" id="CHEBI:30413"/>
    </cofactor>
</comment>
<keyword evidence="6 8" id="KW-0408">Iron</keyword>
<dbReference type="GO" id="GO:0004497">
    <property type="term" value="F:monooxygenase activity"/>
    <property type="evidence" value="ECO:0007669"/>
    <property type="project" value="UniProtKB-KW"/>
</dbReference>
<dbReference type="GO" id="GO:0016705">
    <property type="term" value="F:oxidoreductase activity, acting on paired donors, with incorporation or reduction of molecular oxygen"/>
    <property type="evidence" value="ECO:0007669"/>
    <property type="project" value="InterPro"/>
</dbReference>
<evidence type="ECO:0000313" key="11">
    <source>
        <dbReference type="Proteomes" id="UP001172155"/>
    </source>
</evidence>
<name>A0AA40FAP9_9PEZI</name>
<dbReference type="Pfam" id="PF00067">
    <property type="entry name" value="p450"/>
    <property type="match status" value="1"/>
</dbReference>
<proteinExistence type="inferred from homology"/>
<comment type="caution">
    <text evidence="10">The sequence shown here is derived from an EMBL/GenBank/DDBJ whole genome shotgun (WGS) entry which is preliminary data.</text>
</comment>
<keyword evidence="3 8" id="KW-0349">Heme</keyword>
<comment type="similarity">
    <text evidence="2 9">Belongs to the cytochrome P450 family.</text>
</comment>
<reference evidence="10" key="1">
    <citation type="submission" date="2023-06" db="EMBL/GenBank/DDBJ databases">
        <title>Genome-scale phylogeny and comparative genomics of the fungal order Sordariales.</title>
        <authorList>
            <consortium name="Lawrence Berkeley National Laboratory"/>
            <person name="Hensen N."/>
            <person name="Bonometti L."/>
            <person name="Westerberg I."/>
            <person name="Brannstrom I.O."/>
            <person name="Guillou S."/>
            <person name="Cros-Aarteil S."/>
            <person name="Calhoun S."/>
            <person name="Haridas S."/>
            <person name="Kuo A."/>
            <person name="Mondo S."/>
            <person name="Pangilinan J."/>
            <person name="Riley R."/>
            <person name="LaButti K."/>
            <person name="Andreopoulos B."/>
            <person name="Lipzen A."/>
            <person name="Chen C."/>
            <person name="Yanf M."/>
            <person name="Daum C."/>
            <person name="Ng V."/>
            <person name="Clum A."/>
            <person name="Steindorff A."/>
            <person name="Ohm R."/>
            <person name="Martin F."/>
            <person name="Silar P."/>
            <person name="Natvig D."/>
            <person name="Lalanne C."/>
            <person name="Gautier V."/>
            <person name="Ament-velasquez S.L."/>
            <person name="Kruys A."/>
            <person name="Hutchinson M.I."/>
            <person name="Powell A.J."/>
            <person name="Barry K."/>
            <person name="Miller A.N."/>
            <person name="Grigoriev I.V."/>
            <person name="Debuchy R."/>
            <person name="Gladieux P."/>
            <person name="Thoren M.H."/>
            <person name="Johannesson H."/>
        </authorList>
    </citation>
    <scope>NUCLEOTIDE SEQUENCE</scope>
    <source>
        <strain evidence="10">SMH3187-1</strain>
    </source>
</reference>
<dbReference type="AlphaFoldDB" id="A0AA40FAP9"/>
<dbReference type="PRINTS" id="PR00463">
    <property type="entry name" value="EP450I"/>
</dbReference>
<keyword evidence="4 8" id="KW-0479">Metal-binding</keyword>
<feature type="binding site" description="axial binding residue" evidence="8">
    <location>
        <position position="427"/>
    </location>
    <ligand>
        <name>heme</name>
        <dbReference type="ChEBI" id="CHEBI:30413"/>
    </ligand>
    <ligandPart>
        <name>Fe</name>
        <dbReference type="ChEBI" id="CHEBI:18248"/>
    </ligandPart>
</feature>
<evidence type="ECO:0000256" key="6">
    <source>
        <dbReference type="ARBA" id="ARBA00023004"/>
    </source>
</evidence>
<accession>A0AA40FAP9</accession>
<dbReference type="EMBL" id="JAUKUD010000001">
    <property type="protein sequence ID" value="KAK0754323.1"/>
    <property type="molecule type" value="Genomic_DNA"/>
</dbReference>
<evidence type="ECO:0000256" key="8">
    <source>
        <dbReference type="PIRSR" id="PIRSR602401-1"/>
    </source>
</evidence>
<dbReference type="InterPro" id="IPR017972">
    <property type="entry name" value="Cyt_P450_CS"/>
</dbReference>
<dbReference type="GO" id="GO:0005506">
    <property type="term" value="F:iron ion binding"/>
    <property type="evidence" value="ECO:0007669"/>
    <property type="project" value="InterPro"/>
</dbReference>
<dbReference type="PANTHER" id="PTHR24305">
    <property type="entry name" value="CYTOCHROME P450"/>
    <property type="match status" value="1"/>
</dbReference>
<dbReference type="SUPFAM" id="SSF48264">
    <property type="entry name" value="Cytochrome P450"/>
    <property type="match status" value="1"/>
</dbReference>
<protein>
    <submittedName>
        <fullName evidence="10">Cytochrome P450</fullName>
    </submittedName>
</protein>
<dbReference type="GO" id="GO:0020037">
    <property type="term" value="F:heme binding"/>
    <property type="evidence" value="ECO:0007669"/>
    <property type="project" value="InterPro"/>
</dbReference>
<evidence type="ECO:0000256" key="5">
    <source>
        <dbReference type="ARBA" id="ARBA00023002"/>
    </source>
</evidence>
<evidence type="ECO:0000256" key="2">
    <source>
        <dbReference type="ARBA" id="ARBA00010617"/>
    </source>
</evidence>
<gene>
    <name evidence="10" type="ORF">B0T18DRAFT_359468</name>
</gene>
<sequence length="484" mass="54349">MLVTIIYNLFFHPLRNIPGPLLHRASMIPWSIQILRGTQMFETQKMHDHYGPVVRLAPNHVAFTDSRAWKGIYGTLVDHKSGMTEVPKSLAFVQALDDTVTQIVNSGPEEHALTRRALANGFSASSLRQQEHILVRHTSHLLTLLHSNCQDGLAPINAERWYNYLTFDITGDLIFGETFGCLSGSSYRPWIALLVRAMQFSTSMTVLALLSLRWLPRLAARAAGLFGANPLGPMAAYNDALVRRRMGLPPGRPDLFEGLVRRQKELGFSQDKMCANAFILILGGSETTATTLAGATYKLLTHPEVYARLKTEVRGAFASVDEITVTSVNGLTYMMAVLNESLRMYPPIASNLVREVPRGGVEVAGRFMPGGTLVEVQPWSIHHSKENWHEPWAFRPERWLRDGGGDPAFKDDNLESMQAFSTGPRNCIGRNLAYAMMRLALARLVYDFDITLADDSDGWFEKQRSYLLWDRAELNVYFKPVRKP</sequence>
<dbReference type="Proteomes" id="UP001172155">
    <property type="component" value="Unassembled WGS sequence"/>
</dbReference>
<dbReference type="Gene3D" id="1.10.630.10">
    <property type="entry name" value="Cytochrome P450"/>
    <property type="match status" value="1"/>
</dbReference>
<evidence type="ECO:0000256" key="1">
    <source>
        <dbReference type="ARBA" id="ARBA00001971"/>
    </source>
</evidence>
<dbReference type="InterPro" id="IPR002401">
    <property type="entry name" value="Cyt_P450_E_grp-I"/>
</dbReference>
<dbReference type="InterPro" id="IPR036396">
    <property type="entry name" value="Cyt_P450_sf"/>
</dbReference>
<evidence type="ECO:0000256" key="9">
    <source>
        <dbReference type="RuleBase" id="RU000461"/>
    </source>
</evidence>
<dbReference type="PANTHER" id="PTHR24305:SF230">
    <property type="entry name" value="P450, PUTATIVE (EUROFUNG)-RELATED"/>
    <property type="match status" value="1"/>
</dbReference>
<keyword evidence="5 9" id="KW-0560">Oxidoreductase</keyword>
<evidence type="ECO:0000313" key="10">
    <source>
        <dbReference type="EMBL" id="KAK0754323.1"/>
    </source>
</evidence>
<dbReference type="InterPro" id="IPR001128">
    <property type="entry name" value="Cyt_P450"/>
</dbReference>